<reference evidence="2 3" key="1">
    <citation type="submission" date="2019-03" db="EMBL/GenBank/DDBJ databases">
        <title>First draft genome of Liparis tanakae, snailfish: a comprehensive survey of snailfish specific genes.</title>
        <authorList>
            <person name="Kim W."/>
            <person name="Song I."/>
            <person name="Jeong J.-H."/>
            <person name="Kim D."/>
            <person name="Kim S."/>
            <person name="Ryu S."/>
            <person name="Song J.Y."/>
            <person name="Lee S.K."/>
        </authorList>
    </citation>
    <scope>NUCLEOTIDE SEQUENCE [LARGE SCALE GENOMIC DNA]</scope>
    <source>
        <tissue evidence="2">Muscle</tissue>
    </source>
</reference>
<feature type="region of interest" description="Disordered" evidence="1">
    <location>
        <begin position="1"/>
        <end position="39"/>
    </location>
</feature>
<evidence type="ECO:0000313" key="3">
    <source>
        <dbReference type="Proteomes" id="UP000314294"/>
    </source>
</evidence>
<keyword evidence="3" id="KW-1185">Reference proteome</keyword>
<protein>
    <submittedName>
        <fullName evidence="2">Uncharacterized protein</fullName>
    </submittedName>
</protein>
<dbReference type="AlphaFoldDB" id="A0A4Z2F3S1"/>
<organism evidence="2 3">
    <name type="scientific">Liparis tanakae</name>
    <name type="common">Tanaka's snailfish</name>
    <dbReference type="NCBI Taxonomy" id="230148"/>
    <lineage>
        <taxon>Eukaryota</taxon>
        <taxon>Metazoa</taxon>
        <taxon>Chordata</taxon>
        <taxon>Craniata</taxon>
        <taxon>Vertebrata</taxon>
        <taxon>Euteleostomi</taxon>
        <taxon>Actinopterygii</taxon>
        <taxon>Neopterygii</taxon>
        <taxon>Teleostei</taxon>
        <taxon>Neoteleostei</taxon>
        <taxon>Acanthomorphata</taxon>
        <taxon>Eupercaria</taxon>
        <taxon>Perciformes</taxon>
        <taxon>Cottioidei</taxon>
        <taxon>Cottales</taxon>
        <taxon>Liparidae</taxon>
        <taxon>Liparis</taxon>
    </lineage>
</organism>
<dbReference type="EMBL" id="SRLO01001694">
    <property type="protein sequence ID" value="TNN35876.1"/>
    <property type="molecule type" value="Genomic_DNA"/>
</dbReference>
<comment type="caution">
    <text evidence="2">The sequence shown here is derived from an EMBL/GenBank/DDBJ whole genome shotgun (WGS) entry which is preliminary data.</text>
</comment>
<feature type="compositionally biased region" description="Basic and acidic residues" evidence="1">
    <location>
        <begin position="1"/>
        <end position="20"/>
    </location>
</feature>
<gene>
    <name evidence="2" type="ORF">EYF80_053958</name>
</gene>
<evidence type="ECO:0000313" key="2">
    <source>
        <dbReference type="EMBL" id="TNN35876.1"/>
    </source>
</evidence>
<sequence>MARRGGEERDDVSVEEKLSESTRVPTAIHSGVNAHETRLGARRWQPANWTATSAATQLTFRGRRHREALIGTALRKSPREIAEGIIIRWKRPRVSERFKASRSQTIALAWMDVPAFQLAT</sequence>
<name>A0A4Z2F3S1_9TELE</name>
<dbReference type="Proteomes" id="UP000314294">
    <property type="component" value="Unassembled WGS sequence"/>
</dbReference>
<accession>A0A4Z2F3S1</accession>
<evidence type="ECO:0000256" key="1">
    <source>
        <dbReference type="SAM" id="MobiDB-lite"/>
    </source>
</evidence>
<proteinExistence type="predicted"/>